<evidence type="ECO:0000256" key="2">
    <source>
        <dbReference type="ARBA" id="ARBA00004613"/>
    </source>
</evidence>
<dbReference type="InterPro" id="IPR046450">
    <property type="entry name" value="PA_dom_sf"/>
</dbReference>
<dbReference type="SUPFAM" id="SSF53187">
    <property type="entry name" value="Zn-dependent exopeptidases"/>
    <property type="match status" value="1"/>
</dbReference>
<dbReference type="EC" id="3.4.-.-" evidence="14"/>
<comment type="similarity">
    <text evidence="3">Belongs to the peptidase M28 family. M28A subfamily.</text>
</comment>
<dbReference type="GO" id="GO:0008235">
    <property type="term" value="F:metalloexopeptidase activity"/>
    <property type="evidence" value="ECO:0007669"/>
    <property type="project" value="InterPro"/>
</dbReference>
<evidence type="ECO:0000256" key="1">
    <source>
        <dbReference type="ARBA" id="ARBA00001947"/>
    </source>
</evidence>
<evidence type="ECO:0000256" key="11">
    <source>
        <dbReference type="ARBA" id="ARBA00022833"/>
    </source>
</evidence>
<dbReference type="InterPro" id="IPR003137">
    <property type="entry name" value="PA_domain"/>
</dbReference>
<evidence type="ECO:0000256" key="14">
    <source>
        <dbReference type="RuleBase" id="RU361240"/>
    </source>
</evidence>
<reference evidence="17" key="1">
    <citation type="submission" date="2020-11" db="EMBL/GenBank/DDBJ databases">
        <authorList>
            <consortium name="DOE Joint Genome Institute"/>
            <person name="Ahrendt S."/>
            <person name="Riley R."/>
            <person name="Andreopoulos W."/>
            <person name="Labutti K."/>
            <person name="Pangilinan J."/>
            <person name="Ruiz-Duenas F.J."/>
            <person name="Barrasa J.M."/>
            <person name="Sanchez-Garcia M."/>
            <person name="Camarero S."/>
            <person name="Miyauchi S."/>
            <person name="Serrano A."/>
            <person name="Linde D."/>
            <person name="Babiker R."/>
            <person name="Drula E."/>
            <person name="Ayuso-Fernandez I."/>
            <person name="Pacheco R."/>
            <person name="Padilla G."/>
            <person name="Ferreira P."/>
            <person name="Barriuso J."/>
            <person name="Kellner H."/>
            <person name="Castanera R."/>
            <person name="Alfaro M."/>
            <person name="Ramirez L."/>
            <person name="Pisabarro A.G."/>
            <person name="Kuo A."/>
            <person name="Tritt A."/>
            <person name="Lipzen A."/>
            <person name="He G."/>
            <person name="Yan M."/>
            <person name="Ng V."/>
            <person name="Cullen D."/>
            <person name="Martin F."/>
            <person name="Rosso M.-N."/>
            <person name="Henrissat B."/>
            <person name="Hibbett D."/>
            <person name="Martinez A.T."/>
            <person name="Grigoriev I.V."/>
        </authorList>
    </citation>
    <scope>NUCLEOTIDE SEQUENCE</scope>
    <source>
        <strain evidence="17">MF-IS2</strain>
    </source>
</reference>
<proteinExistence type="inferred from homology"/>
<dbReference type="CDD" id="cd02130">
    <property type="entry name" value="PA_ScAPY_like"/>
    <property type="match status" value="1"/>
</dbReference>
<dbReference type="InterPro" id="IPR041756">
    <property type="entry name" value="M28_SGAP-like"/>
</dbReference>
<dbReference type="GO" id="GO:0006508">
    <property type="term" value="P:proteolysis"/>
    <property type="evidence" value="ECO:0007669"/>
    <property type="project" value="UniProtKB-KW"/>
</dbReference>
<dbReference type="Pfam" id="PF04389">
    <property type="entry name" value="Peptidase_M28"/>
    <property type="match status" value="1"/>
</dbReference>
<comment type="subcellular location">
    <subcellularLocation>
        <location evidence="2">Secreted</location>
    </subcellularLocation>
</comment>
<evidence type="ECO:0000256" key="8">
    <source>
        <dbReference type="ARBA" id="ARBA00022723"/>
    </source>
</evidence>
<dbReference type="GO" id="GO:0046872">
    <property type="term" value="F:metal ion binding"/>
    <property type="evidence" value="ECO:0007669"/>
    <property type="project" value="UniProtKB-KW"/>
</dbReference>
<dbReference type="Gene3D" id="3.50.30.30">
    <property type="match status" value="1"/>
</dbReference>
<evidence type="ECO:0000256" key="5">
    <source>
        <dbReference type="ARBA" id="ARBA00022438"/>
    </source>
</evidence>
<dbReference type="GO" id="GO:0004177">
    <property type="term" value="F:aminopeptidase activity"/>
    <property type="evidence" value="ECO:0007669"/>
    <property type="project" value="UniProtKB-KW"/>
</dbReference>
<dbReference type="PANTHER" id="PTHR12147:SF57">
    <property type="entry name" value="PEPTIDE HYDROLASE"/>
    <property type="match status" value="1"/>
</dbReference>
<evidence type="ECO:0000256" key="6">
    <source>
        <dbReference type="ARBA" id="ARBA00022525"/>
    </source>
</evidence>
<evidence type="ECO:0000313" key="17">
    <source>
        <dbReference type="EMBL" id="KAF9446779.1"/>
    </source>
</evidence>
<keyword evidence="13" id="KW-0325">Glycoprotein</keyword>
<keyword evidence="12" id="KW-0482">Metalloprotease</keyword>
<dbReference type="GO" id="GO:0005576">
    <property type="term" value="C:extracellular region"/>
    <property type="evidence" value="ECO:0007669"/>
    <property type="project" value="UniProtKB-SubCell"/>
</dbReference>
<dbReference type="CDD" id="cd03876">
    <property type="entry name" value="M28_SGAP_like"/>
    <property type="match status" value="1"/>
</dbReference>
<feature type="domain" description="Peptidase M28" evidence="16">
    <location>
        <begin position="238"/>
        <end position="451"/>
    </location>
</feature>
<evidence type="ECO:0000256" key="12">
    <source>
        <dbReference type="ARBA" id="ARBA00023049"/>
    </source>
</evidence>
<feature type="chain" id="PRO_5040547691" description="Peptide hydrolase" evidence="14">
    <location>
        <begin position="23"/>
        <end position="494"/>
    </location>
</feature>
<keyword evidence="6" id="KW-0964">Secreted</keyword>
<dbReference type="Pfam" id="PF02225">
    <property type="entry name" value="PA"/>
    <property type="match status" value="1"/>
</dbReference>
<dbReference type="Proteomes" id="UP000807342">
    <property type="component" value="Unassembled WGS sequence"/>
</dbReference>
<gene>
    <name evidence="17" type="ORF">P691DRAFT_672827</name>
</gene>
<organism evidence="17 18">
    <name type="scientific">Macrolepiota fuliginosa MF-IS2</name>
    <dbReference type="NCBI Taxonomy" id="1400762"/>
    <lineage>
        <taxon>Eukaryota</taxon>
        <taxon>Fungi</taxon>
        <taxon>Dikarya</taxon>
        <taxon>Basidiomycota</taxon>
        <taxon>Agaricomycotina</taxon>
        <taxon>Agaricomycetes</taxon>
        <taxon>Agaricomycetidae</taxon>
        <taxon>Agaricales</taxon>
        <taxon>Agaricineae</taxon>
        <taxon>Agaricaceae</taxon>
        <taxon>Macrolepiota</taxon>
    </lineage>
</organism>
<evidence type="ECO:0000256" key="10">
    <source>
        <dbReference type="ARBA" id="ARBA00022801"/>
    </source>
</evidence>
<dbReference type="SUPFAM" id="SSF52025">
    <property type="entry name" value="PA domain"/>
    <property type="match status" value="1"/>
</dbReference>
<keyword evidence="9 14" id="KW-0732">Signal</keyword>
<keyword evidence="7 14" id="KW-0645">Protease</keyword>
<dbReference type="InterPro" id="IPR007484">
    <property type="entry name" value="Peptidase_M28"/>
</dbReference>
<dbReference type="EMBL" id="MU151229">
    <property type="protein sequence ID" value="KAF9446779.1"/>
    <property type="molecule type" value="Genomic_DNA"/>
</dbReference>
<evidence type="ECO:0000256" key="7">
    <source>
        <dbReference type="ARBA" id="ARBA00022670"/>
    </source>
</evidence>
<evidence type="ECO:0000256" key="9">
    <source>
        <dbReference type="ARBA" id="ARBA00022729"/>
    </source>
</evidence>
<feature type="signal peptide" evidence="14">
    <location>
        <begin position="1"/>
        <end position="22"/>
    </location>
</feature>
<sequence>MRSPSLSHAFLVLVGAAVVVAGNPLVTSKSYQATVSGDNLMKHAEKLSQYSKINDANTRAFGTIGHNKTIEYIKSSLDKTGFYDTYLDTFQYLYSDGTAALSVANVTYEIAWLTYGPGGDVNAPLVLANNLGCTQNDFPTAIAGNIALISRGNCSFSDKVALSGAAGAVGAIIYNNENGPLAGGGTLGTDFNPLGPYVPTGIVSGSDGKALISAVEVSDKLIGNLHVVATNENRTTSNVIATSKSGDQNNIVMSGGHTDSVPAGPGINDNGSGSMSILELALQLSHFRIKNAVRFGFWTAEEFGLVGSDHYVAGLSEAERNKIALYLNFDMVASPNFGYFIYDGDGNAFNITGPPGSDHIEKTFENFFASAGVKSAPTEFNGRSDYGPFLDVGIPAGGLFTGAEGNKTAEEAAWWGGQANVAYDVCYHRACDTIDNLNLPAWVQNSKAIAHSIATYAVSLDGIPRQAQRTLIPRIALPHDRRRHQACGHEVLAS</sequence>
<keyword evidence="10 14" id="KW-0378">Hydrolase</keyword>
<evidence type="ECO:0000259" key="15">
    <source>
        <dbReference type="Pfam" id="PF02225"/>
    </source>
</evidence>
<dbReference type="PANTHER" id="PTHR12147">
    <property type="entry name" value="METALLOPEPTIDASE M28 FAMILY MEMBER"/>
    <property type="match status" value="1"/>
</dbReference>
<accession>A0A9P5X953</accession>
<feature type="domain" description="PA" evidence="15">
    <location>
        <begin position="121"/>
        <end position="211"/>
    </location>
</feature>
<name>A0A9P5X953_9AGAR</name>
<keyword evidence="18" id="KW-1185">Reference proteome</keyword>
<comment type="cofactor">
    <cofactor evidence="1">
        <name>Zn(2+)</name>
        <dbReference type="ChEBI" id="CHEBI:29105"/>
    </cofactor>
</comment>
<dbReference type="OrthoDB" id="10013407at2759"/>
<keyword evidence="5" id="KW-0031">Aminopeptidase</keyword>
<dbReference type="InterPro" id="IPR045175">
    <property type="entry name" value="M28_fam"/>
</dbReference>
<evidence type="ECO:0000256" key="13">
    <source>
        <dbReference type="ARBA" id="ARBA00023180"/>
    </source>
</evidence>
<dbReference type="AlphaFoldDB" id="A0A9P5X953"/>
<evidence type="ECO:0000313" key="18">
    <source>
        <dbReference type="Proteomes" id="UP000807342"/>
    </source>
</evidence>
<dbReference type="Gene3D" id="3.40.630.10">
    <property type="entry name" value="Zn peptidases"/>
    <property type="match status" value="1"/>
</dbReference>
<protein>
    <recommendedName>
        <fullName evidence="14">Peptide hydrolase</fullName>
        <ecNumber evidence="14">3.4.-.-</ecNumber>
    </recommendedName>
</protein>
<keyword evidence="8 14" id="KW-0479">Metal-binding</keyword>
<evidence type="ECO:0000256" key="4">
    <source>
        <dbReference type="ARBA" id="ARBA00011245"/>
    </source>
</evidence>
<dbReference type="FunFam" id="3.40.630.10:FF:000054">
    <property type="entry name" value="Peptide hydrolase"/>
    <property type="match status" value="1"/>
</dbReference>
<comment type="subunit">
    <text evidence="4">Monomer.</text>
</comment>
<evidence type="ECO:0000256" key="3">
    <source>
        <dbReference type="ARBA" id="ARBA00005957"/>
    </source>
</evidence>
<evidence type="ECO:0000259" key="16">
    <source>
        <dbReference type="Pfam" id="PF04389"/>
    </source>
</evidence>
<comment type="caution">
    <text evidence="17">The sequence shown here is derived from an EMBL/GenBank/DDBJ whole genome shotgun (WGS) entry which is preliminary data.</text>
</comment>
<keyword evidence="11 14" id="KW-0862">Zinc</keyword>